<feature type="transmembrane region" description="Helical" evidence="1">
    <location>
        <begin position="44"/>
        <end position="63"/>
    </location>
</feature>
<name>A0A224XM93_9HEMI</name>
<feature type="transmembrane region" description="Helical" evidence="1">
    <location>
        <begin position="96"/>
        <end position="116"/>
    </location>
</feature>
<dbReference type="EMBL" id="GFTR01002820">
    <property type="protein sequence ID" value="JAW13606.1"/>
    <property type="molecule type" value="Transcribed_RNA"/>
</dbReference>
<feature type="transmembrane region" description="Helical" evidence="1">
    <location>
        <begin position="69"/>
        <end position="89"/>
    </location>
</feature>
<dbReference type="AlphaFoldDB" id="A0A224XM93"/>
<keyword evidence="1" id="KW-0472">Membrane</keyword>
<sequence length="169" mass="17413">MAESGDTVPFKSRFSVLSLISCFFIVSGAGASVLSIFSISLKALASLIISCFLIVFGASISSVSNFSNIPTIFLGFSSFLCFSASSMIPSSCMNDCVMVAVDTGLCIFVTSTGLWWEIFSPIVLLSSCPGVKDGSITADHFLLSGVSLLNSAGLGGGVLDTLGDNNSCG</sequence>
<organism evidence="2">
    <name type="scientific">Panstrongylus lignarius</name>
    <dbReference type="NCBI Taxonomy" id="156445"/>
    <lineage>
        <taxon>Eukaryota</taxon>
        <taxon>Metazoa</taxon>
        <taxon>Ecdysozoa</taxon>
        <taxon>Arthropoda</taxon>
        <taxon>Hexapoda</taxon>
        <taxon>Insecta</taxon>
        <taxon>Pterygota</taxon>
        <taxon>Neoptera</taxon>
        <taxon>Paraneoptera</taxon>
        <taxon>Hemiptera</taxon>
        <taxon>Heteroptera</taxon>
        <taxon>Panheteroptera</taxon>
        <taxon>Cimicomorpha</taxon>
        <taxon>Reduviidae</taxon>
        <taxon>Triatominae</taxon>
        <taxon>Panstrongylus</taxon>
    </lineage>
</organism>
<keyword evidence="1" id="KW-0812">Transmembrane</keyword>
<proteinExistence type="predicted"/>
<keyword evidence="1" id="KW-1133">Transmembrane helix</keyword>
<feature type="transmembrane region" description="Helical" evidence="1">
    <location>
        <begin position="14"/>
        <end position="37"/>
    </location>
</feature>
<evidence type="ECO:0000313" key="2">
    <source>
        <dbReference type="EMBL" id="JAW13606.1"/>
    </source>
</evidence>
<accession>A0A224XM93</accession>
<reference evidence="2" key="1">
    <citation type="journal article" date="2018" name="PLoS Negl. Trop. Dis.">
        <title>An insight into the salivary gland and fat body transcriptome of Panstrongylus lignarius (Hemiptera: Heteroptera), the main vector of Chagas disease in Peru.</title>
        <authorList>
            <person name="Nevoa J.C."/>
            <person name="Mendes M.T."/>
            <person name="da Silva M.V."/>
            <person name="Soares S.C."/>
            <person name="Oliveira C.J.F."/>
            <person name="Ribeiro J.M.C."/>
        </authorList>
    </citation>
    <scope>NUCLEOTIDE SEQUENCE</scope>
</reference>
<protein>
    <submittedName>
        <fullName evidence="2">Uncharacterized protein</fullName>
    </submittedName>
</protein>
<evidence type="ECO:0000256" key="1">
    <source>
        <dbReference type="SAM" id="Phobius"/>
    </source>
</evidence>